<dbReference type="InterPro" id="IPR045584">
    <property type="entry name" value="Pilin-like"/>
</dbReference>
<sequence>MENRKRYEKCKAFTLVEILIVVIIIGILAGLMALSAGSSTETAERTACLGDRRTIKSAYYVERAENGSSFGVALERAMRQFTKGHVLTSDDVMATYDGICHAGGVYIITESDEGDGKLGIMCTIQGHEGEDLYGWARLRVFADAINRILKLDGSAKQDAINKLLGDGVNIGGSVNTNISDALLEKMGGWPKWEKDDSLYVHPHFLNGKGEVIYFANSDKNAVTGWNAKAIYYKGQWYQKVDANGKVVSVGVSAIFQDGSAVDALSRIELLDKNGNINEVGGWQPVP</sequence>
<feature type="transmembrane region" description="Helical" evidence="5">
    <location>
        <begin position="12"/>
        <end position="34"/>
    </location>
</feature>
<keyword evidence="4" id="KW-0998">Cell outer membrane</keyword>
<keyword evidence="8" id="KW-1185">Reference proteome</keyword>
<dbReference type="Pfam" id="PF07963">
    <property type="entry name" value="N_methyl"/>
    <property type="match status" value="1"/>
</dbReference>
<evidence type="ECO:0000256" key="4">
    <source>
        <dbReference type="ARBA" id="ARBA00023237"/>
    </source>
</evidence>
<organism evidence="7 8">
    <name type="scientific">Cloacibacillus porcorum</name>
    <dbReference type="NCBI Taxonomy" id="1197717"/>
    <lineage>
        <taxon>Bacteria</taxon>
        <taxon>Thermotogati</taxon>
        <taxon>Synergistota</taxon>
        <taxon>Synergistia</taxon>
        <taxon>Synergistales</taxon>
        <taxon>Synergistaceae</taxon>
        <taxon>Cloacibacillus</taxon>
    </lineage>
</organism>
<evidence type="ECO:0000256" key="1">
    <source>
        <dbReference type="ARBA" id="ARBA00004203"/>
    </source>
</evidence>
<accession>A0A1B2I6M6</accession>
<name>A0A1B2I6M6_9BACT</name>
<gene>
    <name evidence="7" type="ORF">BED41_11465</name>
</gene>
<dbReference type="GO" id="GO:0042597">
    <property type="term" value="C:periplasmic space"/>
    <property type="evidence" value="ECO:0007669"/>
    <property type="project" value="UniProtKB-SubCell"/>
</dbReference>
<dbReference type="AlphaFoldDB" id="A0A1B2I6M6"/>
<dbReference type="SUPFAM" id="SSF54523">
    <property type="entry name" value="Pili subunits"/>
    <property type="match status" value="1"/>
</dbReference>
<keyword evidence="5" id="KW-0472">Membrane</keyword>
<dbReference type="GO" id="GO:0009279">
    <property type="term" value="C:cell outer membrane"/>
    <property type="evidence" value="ECO:0007669"/>
    <property type="project" value="UniProtKB-SubCell"/>
</dbReference>
<dbReference type="EMBL" id="CP016757">
    <property type="protein sequence ID" value="ANZ45638.1"/>
    <property type="molecule type" value="Genomic_DNA"/>
</dbReference>
<dbReference type="Proteomes" id="UP000093044">
    <property type="component" value="Chromosome"/>
</dbReference>
<keyword evidence="5" id="KW-0812">Transmembrane</keyword>
<dbReference type="NCBIfam" id="TIGR02532">
    <property type="entry name" value="IV_pilin_GFxxxE"/>
    <property type="match status" value="1"/>
</dbReference>
<comment type="subcellular location">
    <subcellularLocation>
        <location evidence="1">Cell outer membrane</location>
        <topology evidence="1">Single-pass membrane protein</topology>
    </subcellularLocation>
    <subcellularLocation>
        <location evidence="2">Periplasm</location>
    </subcellularLocation>
</comment>
<dbReference type="Pfam" id="PF18223">
    <property type="entry name" value="PilJ_C"/>
    <property type="match status" value="1"/>
</dbReference>
<protein>
    <recommendedName>
        <fullName evidence="6">Pilin PilJ C-terminal domain-containing protein</fullName>
    </recommendedName>
</protein>
<dbReference type="OrthoDB" id="10013760at2"/>
<keyword evidence="5" id="KW-1133">Transmembrane helix</keyword>
<dbReference type="STRING" id="1197717.BED41_11465"/>
<proteinExistence type="predicted"/>
<dbReference type="RefSeq" id="WP_066746321.1">
    <property type="nucleotide sequence ID" value="NZ_CP016757.1"/>
</dbReference>
<keyword evidence="3" id="KW-0574">Periplasm</keyword>
<dbReference type="InterPro" id="IPR040599">
    <property type="entry name" value="PilJ_C"/>
</dbReference>
<dbReference type="Gene3D" id="3.30.700.10">
    <property type="entry name" value="Glycoprotein, Type 4 Pilin"/>
    <property type="match status" value="1"/>
</dbReference>
<evidence type="ECO:0000259" key="6">
    <source>
        <dbReference type="Pfam" id="PF18223"/>
    </source>
</evidence>
<evidence type="ECO:0000313" key="8">
    <source>
        <dbReference type="Proteomes" id="UP000093044"/>
    </source>
</evidence>
<evidence type="ECO:0000313" key="7">
    <source>
        <dbReference type="EMBL" id="ANZ45638.1"/>
    </source>
</evidence>
<feature type="domain" description="Pilin PilJ C-terminal" evidence="6">
    <location>
        <begin position="158"/>
        <end position="242"/>
    </location>
</feature>
<evidence type="ECO:0000256" key="2">
    <source>
        <dbReference type="ARBA" id="ARBA00004418"/>
    </source>
</evidence>
<dbReference type="InterPro" id="IPR012902">
    <property type="entry name" value="N_methyl_site"/>
</dbReference>
<evidence type="ECO:0000256" key="3">
    <source>
        <dbReference type="ARBA" id="ARBA00022764"/>
    </source>
</evidence>
<evidence type="ECO:0000256" key="5">
    <source>
        <dbReference type="SAM" id="Phobius"/>
    </source>
</evidence>
<dbReference type="KEGG" id="cpor:BED41_11465"/>
<dbReference type="GeneID" id="83058464"/>
<reference evidence="7" key="1">
    <citation type="submission" date="2016-08" db="EMBL/GenBank/DDBJ databases">
        <title>Complete genome of Cloacibacillus porcorum.</title>
        <authorList>
            <person name="Looft T."/>
            <person name="Bayles D.O."/>
            <person name="Alt D.P."/>
        </authorList>
    </citation>
    <scope>NUCLEOTIDE SEQUENCE [LARGE SCALE GENOMIC DNA]</scope>
    <source>
        <strain evidence="7">CL-84</strain>
    </source>
</reference>